<protein>
    <submittedName>
        <fullName evidence="3">Zinc finger protein</fullName>
    </submittedName>
</protein>
<dbReference type="AlphaFoldDB" id="A0A158P8B6"/>
<evidence type="ECO:0000256" key="1">
    <source>
        <dbReference type="SAM" id="MobiDB-lite"/>
    </source>
</evidence>
<organism evidence="2 3">
    <name type="scientific">Angiostrongylus cantonensis</name>
    <name type="common">Rat lungworm</name>
    <dbReference type="NCBI Taxonomy" id="6313"/>
    <lineage>
        <taxon>Eukaryota</taxon>
        <taxon>Metazoa</taxon>
        <taxon>Ecdysozoa</taxon>
        <taxon>Nematoda</taxon>
        <taxon>Chromadorea</taxon>
        <taxon>Rhabditida</taxon>
        <taxon>Rhabditina</taxon>
        <taxon>Rhabditomorpha</taxon>
        <taxon>Strongyloidea</taxon>
        <taxon>Metastrongylidae</taxon>
        <taxon>Angiostrongylus</taxon>
    </lineage>
</organism>
<dbReference type="WBParaSite" id="ACAC_0000689301-mRNA-1">
    <property type="protein sequence ID" value="ACAC_0000689301-mRNA-1"/>
    <property type="gene ID" value="ACAC_0000689301"/>
</dbReference>
<name>A0A158P8B6_ANGCA</name>
<keyword evidence="2" id="KW-1185">Reference proteome</keyword>
<accession>A0A158P8B6</accession>
<sequence>MCDRNTYSSIADGDASVEFNTFTEDPVLPDDVDHEQASRSSLESCGGSNNNRYLPNGDSAQLEGRNPYYGKLISMDADSTPYPEDLIMIGSTVDIREDSKPLLLEEEHTLSENYEQTPSNCESVNPTSQCAKTIVVMPEDIEAAGLSLQNLGDLTEAQFTALVDIVERRERSVGSAESSDLIHREQYGTFDGAQLDALRIDINNLTDENIQQIVQLAMPAIRIGNGNFAKSKAEIERRRHEQALVDVINTSQAAGERLQMRQSDRSSSRNPSVRYIKNGKCKVQYEDGRFEWVGDDNLDLCENKVVEHFDHSGYHAGNLPHENENTSRGSVTQIKRQRSTNSFGATASPPKRRSIEQTPNFCCPVCDRKVYQKEPSYIVIRLPACDDCTKERMIVLDERTRRVDDPSK</sequence>
<evidence type="ECO:0000313" key="3">
    <source>
        <dbReference type="WBParaSite" id="ACAC_0000689301-mRNA-1"/>
    </source>
</evidence>
<dbReference type="STRING" id="6313.A0A158P8B6"/>
<evidence type="ECO:0000313" key="2">
    <source>
        <dbReference type="Proteomes" id="UP000035642"/>
    </source>
</evidence>
<feature type="compositionally biased region" description="Polar residues" evidence="1">
    <location>
        <begin position="38"/>
        <end position="53"/>
    </location>
</feature>
<feature type="region of interest" description="Disordered" evidence="1">
    <location>
        <begin position="333"/>
        <end position="352"/>
    </location>
</feature>
<feature type="region of interest" description="Disordered" evidence="1">
    <location>
        <begin position="25"/>
        <end position="61"/>
    </location>
</feature>
<proteinExistence type="predicted"/>
<feature type="compositionally biased region" description="Polar residues" evidence="1">
    <location>
        <begin position="333"/>
        <end position="345"/>
    </location>
</feature>
<dbReference type="Proteomes" id="UP000035642">
    <property type="component" value="Unassembled WGS sequence"/>
</dbReference>
<reference evidence="2" key="1">
    <citation type="submission" date="2012-09" db="EMBL/GenBank/DDBJ databases">
        <authorList>
            <person name="Martin A.A."/>
        </authorList>
    </citation>
    <scope>NUCLEOTIDE SEQUENCE</scope>
</reference>
<reference evidence="3" key="2">
    <citation type="submission" date="2016-04" db="UniProtKB">
        <authorList>
            <consortium name="WormBaseParasite"/>
        </authorList>
    </citation>
    <scope>IDENTIFICATION</scope>
</reference>